<comment type="caution">
    <text evidence="1">The sequence shown here is derived from an EMBL/GenBank/DDBJ whole genome shotgun (WGS) entry which is preliminary data.</text>
</comment>
<gene>
    <name evidence="1" type="ORF">EI42_05320</name>
</gene>
<reference evidence="1 2" key="1">
    <citation type="submission" date="2018-06" db="EMBL/GenBank/DDBJ databases">
        <title>Genomic Encyclopedia of Archaeal and Bacterial Type Strains, Phase II (KMG-II): from individual species to whole genera.</title>
        <authorList>
            <person name="Goeker M."/>
        </authorList>
    </citation>
    <scope>NUCLEOTIDE SEQUENCE [LARGE SCALE GENOMIC DNA]</scope>
    <source>
        <strain evidence="1 2">ATCC BAA-1881</strain>
    </source>
</reference>
<keyword evidence="1" id="KW-0418">Kinase</keyword>
<organism evidence="1 2">
    <name type="scientific">Thermosporothrix hazakensis</name>
    <dbReference type="NCBI Taxonomy" id="644383"/>
    <lineage>
        <taxon>Bacteria</taxon>
        <taxon>Bacillati</taxon>
        <taxon>Chloroflexota</taxon>
        <taxon>Ktedonobacteria</taxon>
        <taxon>Ktedonobacterales</taxon>
        <taxon>Thermosporotrichaceae</taxon>
        <taxon>Thermosporothrix</taxon>
    </lineage>
</organism>
<protein>
    <submittedName>
        <fullName evidence="1">Histidine kinase/DNA gyrase B/HSP90-like ATPase</fullName>
    </submittedName>
</protein>
<evidence type="ECO:0000313" key="2">
    <source>
        <dbReference type="Proteomes" id="UP000248806"/>
    </source>
</evidence>
<dbReference type="AlphaFoldDB" id="A0A326U0K7"/>
<dbReference type="Gene3D" id="3.30.565.10">
    <property type="entry name" value="Histidine kinase-like ATPase, C-terminal domain"/>
    <property type="match status" value="1"/>
</dbReference>
<sequence>MSDEVTDKNKIINIRPGVSILSVLPHLNYKPWFALAEFVDNSLQSFLSYRPEIERVEGKDCKLKVSIELDSTDEGRITIRDNASGIHAQDYPRAFRPAELPPDRNGLSEFGMGMKSAACWFAPYWEVRTSALGEAVERTIAFDVEKIVRDGIEVLSFLSQPVPSDTHYTEITLTKLHKLPKGRTIAKIKEHLASIYRVFLRENILELYFDNEMLTYPEPKILFAPFYKASSGEPKIWRKEINFDLGLGLRAHGFAALREKASTSHAGFALFRRNRLIQGSGDETYRPEYIFERPNSFTYQRLFGELHLEGFGVSHTKDGFQWREHEESFLELLKDHLNQEPLPLLDQAERYRMRVQTKEQMQSLKYGAQLATDRTADIIQREAPSVLQEQLDTQQVINDPPSTLPSTITLSRREIIVELDGEQWQIVLELSNDPSVGDWVAHCDQLISPETISDRSVRQVGIRLALAHPFMEQFGGTDASRIEPLLRVATAIVLAEIIARKSGVRQAGAIRRTVNELLRRALSKP</sequence>
<dbReference type="OrthoDB" id="9813438at2"/>
<dbReference type="Proteomes" id="UP000248806">
    <property type="component" value="Unassembled WGS sequence"/>
</dbReference>
<dbReference type="InterPro" id="IPR036890">
    <property type="entry name" value="HATPase_C_sf"/>
</dbReference>
<keyword evidence="1" id="KW-0808">Transferase</keyword>
<dbReference type="SUPFAM" id="SSF55874">
    <property type="entry name" value="ATPase domain of HSP90 chaperone/DNA topoisomerase II/histidine kinase"/>
    <property type="match status" value="1"/>
</dbReference>
<dbReference type="EMBL" id="QKUF01000030">
    <property type="protein sequence ID" value="PZW22869.1"/>
    <property type="molecule type" value="Genomic_DNA"/>
</dbReference>
<accession>A0A326U0K7</accession>
<evidence type="ECO:0000313" key="1">
    <source>
        <dbReference type="EMBL" id="PZW22869.1"/>
    </source>
</evidence>
<name>A0A326U0K7_THEHA</name>
<dbReference type="GO" id="GO:0016301">
    <property type="term" value="F:kinase activity"/>
    <property type="evidence" value="ECO:0007669"/>
    <property type="project" value="UniProtKB-KW"/>
</dbReference>
<keyword evidence="2" id="KW-1185">Reference proteome</keyword>
<dbReference type="Pfam" id="PF13589">
    <property type="entry name" value="HATPase_c_3"/>
    <property type="match status" value="1"/>
</dbReference>
<proteinExistence type="predicted"/>
<dbReference type="RefSeq" id="WP_111325589.1">
    <property type="nucleotide sequence ID" value="NZ_BIFX01000001.1"/>
</dbReference>